<comment type="similarity">
    <text evidence="1">Belongs to the CapA family.</text>
</comment>
<dbReference type="AlphaFoldDB" id="A0A1G2I3K0"/>
<dbReference type="Pfam" id="PF01875">
    <property type="entry name" value="Memo"/>
    <property type="match status" value="1"/>
</dbReference>
<reference evidence="3 4" key="1">
    <citation type="journal article" date="2016" name="Nat. Commun.">
        <title>Thousands of microbial genomes shed light on interconnected biogeochemical processes in an aquifer system.</title>
        <authorList>
            <person name="Anantharaman K."/>
            <person name="Brown C.T."/>
            <person name="Hug L.A."/>
            <person name="Sharon I."/>
            <person name="Castelle C.J."/>
            <person name="Probst A.J."/>
            <person name="Thomas B.C."/>
            <person name="Singh A."/>
            <person name="Wilkins M.J."/>
            <person name="Karaoz U."/>
            <person name="Brodie E.L."/>
            <person name="Williams K.H."/>
            <person name="Hubbard S.S."/>
            <person name="Banfield J.F."/>
        </authorList>
    </citation>
    <scope>NUCLEOTIDE SEQUENCE [LARGE SCALE GENOMIC DNA]</scope>
</reference>
<dbReference type="InterPro" id="IPR029052">
    <property type="entry name" value="Metallo-depent_PP-like"/>
</dbReference>
<accession>A0A1G2I3K0</accession>
<protein>
    <submittedName>
        <fullName evidence="3">AmmeMemoRadiSam system protein B</fullName>
    </submittedName>
</protein>
<dbReference type="SUPFAM" id="SSF56300">
    <property type="entry name" value="Metallo-dependent phosphatases"/>
    <property type="match status" value="1"/>
</dbReference>
<evidence type="ECO:0000313" key="3">
    <source>
        <dbReference type="EMBL" id="OGZ68638.1"/>
    </source>
</evidence>
<dbReference type="STRING" id="1802207.A3D44_03935"/>
<feature type="domain" description="Capsule synthesis protein CapA" evidence="2">
    <location>
        <begin position="270"/>
        <end position="497"/>
    </location>
</feature>
<dbReference type="PANTHER" id="PTHR33393">
    <property type="entry name" value="POLYGLUTAMINE SYNTHESIS ACCESSORY PROTEIN RV0574C-RELATED"/>
    <property type="match status" value="1"/>
</dbReference>
<dbReference type="InterPro" id="IPR002737">
    <property type="entry name" value="MEMO1_fam"/>
</dbReference>
<gene>
    <name evidence="3" type="ORF">A3D44_03935</name>
</gene>
<sequence>MNFTKKLILLTSVFCLVALGGIFVFHQNKLVISISGIAVPHHDLVAAKRAQFFSEFASRIKQPKTIILISPNHYSAGQGDIQTTDQDWDLDKGKIISNKDAISFLVEKKLVTNEPASFTDEHGIYNILGDIHNNFPNATLIPLIFKEVSEEELNKLEQSLLQSCKDCLMIASVDFSHYQPAVLADLHDDYSIRDLQLLDTKDILANAEVDSGPALALLTMWAKDHNTIQFTLKSHTNSGIIFQNPDAETTTHVFGWYERGNIVEPEKSVSFLFGGDMMFDRGIYHTFNDNFNQAFSKFGERVFWGTAASVINLEGAITTKKIEDNIQPDNLDFEFSPKIIKTLSFLHINTASLANNHSDNAGSEGITITRSLLGAAGIQPFGGATQSSVFRIAHITGNGISLAVIGMNLTYPNQDANILIPIIAELKKDPTVRVMIMPHWGEEYEKKHTLAQENTAHTWIDAGADMIIGSHPHVIEDAELYKGAPIIYSLGNLLFDQTFSRATQEGLLIGGKFTTDDLTFFGLPVQSIKYQPQFIRGERKKEILNSLYIPFKNYVVDSPAGEVVKINK</sequence>
<dbReference type="PANTHER" id="PTHR33393:SF13">
    <property type="entry name" value="PGA BIOSYNTHESIS PROTEIN CAPA"/>
    <property type="match status" value="1"/>
</dbReference>
<evidence type="ECO:0000259" key="2">
    <source>
        <dbReference type="SMART" id="SM00854"/>
    </source>
</evidence>
<organism evidence="3 4">
    <name type="scientific">Candidatus Staskawiczbacteria bacterium RIFCSPHIGHO2_02_FULL_42_22</name>
    <dbReference type="NCBI Taxonomy" id="1802207"/>
    <lineage>
        <taxon>Bacteria</taxon>
        <taxon>Candidatus Staskawicziibacteriota</taxon>
    </lineage>
</organism>
<name>A0A1G2I3K0_9BACT</name>
<dbReference type="InterPro" id="IPR019079">
    <property type="entry name" value="Capsule_synth_CapA"/>
</dbReference>
<dbReference type="InterPro" id="IPR052169">
    <property type="entry name" value="CW_Biosynth-Accessory"/>
</dbReference>
<dbReference type="Proteomes" id="UP000178820">
    <property type="component" value="Unassembled WGS sequence"/>
</dbReference>
<dbReference type="EMBL" id="MHOT01000019">
    <property type="protein sequence ID" value="OGZ68638.1"/>
    <property type="molecule type" value="Genomic_DNA"/>
</dbReference>
<dbReference type="Pfam" id="PF09587">
    <property type="entry name" value="PGA_cap"/>
    <property type="match status" value="1"/>
</dbReference>
<evidence type="ECO:0000313" key="4">
    <source>
        <dbReference type="Proteomes" id="UP000178820"/>
    </source>
</evidence>
<evidence type="ECO:0000256" key="1">
    <source>
        <dbReference type="ARBA" id="ARBA00005662"/>
    </source>
</evidence>
<dbReference type="NCBIfam" id="TIGR04336">
    <property type="entry name" value="AmmeMemoSam_B"/>
    <property type="match status" value="1"/>
</dbReference>
<dbReference type="Gene3D" id="3.40.830.10">
    <property type="entry name" value="LigB-like"/>
    <property type="match status" value="1"/>
</dbReference>
<dbReference type="SMART" id="SM00854">
    <property type="entry name" value="PGA_cap"/>
    <property type="match status" value="1"/>
</dbReference>
<comment type="caution">
    <text evidence="3">The sequence shown here is derived from an EMBL/GenBank/DDBJ whole genome shotgun (WGS) entry which is preliminary data.</text>
</comment>
<proteinExistence type="inferred from homology"/>